<feature type="domain" description="CxC3 like cysteine cluster" evidence="3">
    <location>
        <begin position="130"/>
        <end position="231"/>
    </location>
</feature>
<dbReference type="PANTHER" id="PTHR33104">
    <property type="entry name" value="SI:DKEY-29D5.2"/>
    <property type="match status" value="1"/>
</dbReference>
<dbReference type="AlphaFoldDB" id="A0A6A5DYV7"/>
<feature type="compositionally biased region" description="Polar residues" evidence="2">
    <location>
        <begin position="20"/>
        <end position="31"/>
    </location>
</feature>
<evidence type="ECO:0000256" key="1">
    <source>
        <dbReference type="SAM" id="Coils"/>
    </source>
</evidence>
<reference evidence="4 5" key="1">
    <citation type="submission" date="2019-06" db="EMBL/GenBank/DDBJ databases">
        <title>A chromosome-scale genome assembly of the European perch, Perca fluviatilis.</title>
        <authorList>
            <person name="Roques C."/>
            <person name="Zahm M."/>
            <person name="Cabau C."/>
            <person name="Klopp C."/>
            <person name="Bouchez O."/>
            <person name="Donnadieu C."/>
            <person name="Kuhl H."/>
            <person name="Gislard M."/>
            <person name="Guendouz S."/>
            <person name="Journot L."/>
            <person name="Haffray P."/>
            <person name="Bestin A."/>
            <person name="Morvezen R."/>
            <person name="Feron R."/>
            <person name="Wen M."/>
            <person name="Jouanno E."/>
            <person name="Herpin A."/>
            <person name="Schartl M."/>
            <person name="Postlethwait J."/>
            <person name="Schaerlinger B."/>
            <person name="Chardard D."/>
            <person name="Lecocq T."/>
            <person name="Poncet C."/>
            <person name="Jaffrelo L."/>
            <person name="Lampietro C."/>
            <person name="Guiguen Y."/>
        </authorList>
    </citation>
    <scope>NUCLEOTIDE SEQUENCE [LARGE SCALE GENOMIC DNA]</scope>
    <source>
        <tissue evidence="4">Blood</tissue>
    </source>
</reference>
<dbReference type="PANTHER" id="PTHR33104:SF2">
    <property type="entry name" value="CXC3 LIKE CYSTEINE CLUSTER DOMAIN-CONTAINING PROTEIN"/>
    <property type="match status" value="1"/>
</dbReference>
<comment type="caution">
    <text evidence="4">The sequence shown here is derived from an EMBL/GenBank/DDBJ whole genome shotgun (WGS) entry which is preliminary data.</text>
</comment>
<proteinExistence type="predicted"/>
<evidence type="ECO:0000313" key="5">
    <source>
        <dbReference type="Proteomes" id="UP000465112"/>
    </source>
</evidence>
<keyword evidence="5" id="KW-1185">Reference proteome</keyword>
<protein>
    <recommendedName>
        <fullName evidence="3">CxC3 like cysteine cluster domain-containing protein</fullName>
    </recommendedName>
</protein>
<evidence type="ECO:0000259" key="3">
    <source>
        <dbReference type="Pfam" id="PF18804"/>
    </source>
</evidence>
<dbReference type="Pfam" id="PF18758">
    <property type="entry name" value="KDZ"/>
    <property type="match status" value="1"/>
</dbReference>
<keyword evidence="1" id="KW-0175">Coiled coil</keyword>
<sequence length="819" mass="93756">MNKLQDILQTSEDNPDASGHPSTSTSWGLRQSAAQDEWRKARSHHLSCLLSCNVVPEKNCSHCTSPAIIRCRDCMPEEWLCTECDIHIHKKHTLHNRESCIGGIYKPIEPTVCCVKQNGGYTLVNQVCLLPTVRPVQLCTCDPATITESAGRAIIMVCINGRYDLHLPNLSCKLCLTQWTPDMSDLIRSGYWPASVNADTLFSMDVFTSFEELKTVAPSLSRQGFLRMLEKRTCQFGRAGKIHGDVFQRSYLEYTFCQYHCENMASVEHFTCPACTPNMIALCADGNRKQYRFRQSKGSEQPYFDGTFIAKDAEVQHFVEEIRSKMKSTAGRGICGASRWSAARETARRASKLDEEGIEVVVCRHGVLLKALNMYRGEIFAYPLFLQKELQAATNGQFFCTDIACKYWPYLEKLSVSMSELRPLLQMRPFLSVMHAKAHSTKCEIIWSGKNQEGAGTTAGEEVEMVNSYLSRCALTTKYMTKSARNDMLTVHAIGWNRRKQEGLHLALSSRYVKTCEKAEADSQRLEDLTNHLGCPENMVHQWVHDVREWASDDSAGTRCDDQQPLQESIEEMFLAVHHRKASLYNQTDSNKIRQLRRRKLGEEKKKLFEKIKLYNEQVADEERILEDKVESRLSVVEGDSGADCLIWPWEVHSRESSNILTKKKIFDVYMSKMRLQEEKIILIREMRQHCTYLRKLAWSLRKMMSEMSSGRNSGSLSEEGHRGLLCLHQKRLADVEEKFQVVSSSHEVEKDWDHQTVLERIRDGFGEHLPDDVSYKRGLVIHCWQSHCCELGTWRSTTKLPLSDIADTELLEKVKKIL</sequence>
<evidence type="ECO:0000313" key="4">
    <source>
        <dbReference type="EMBL" id="KAF1381187.1"/>
    </source>
</evidence>
<gene>
    <name evidence="4" type="ORF">PFLUV_G00150950</name>
</gene>
<organism evidence="4 5">
    <name type="scientific">Perca fluviatilis</name>
    <name type="common">European perch</name>
    <dbReference type="NCBI Taxonomy" id="8168"/>
    <lineage>
        <taxon>Eukaryota</taxon>
        <taxon>Metazoa</taxon>
        <taxon>Chordata</taxon>
        <taxon>Craniata</taxon>
        <taxon>Vertebrata</taxon>
        <taxon>Euteleostomi</taxon>
        <taxon>Actinopterygii</taxon>
        <taxon>Neopterygii</taxon>
        <taxon>Teleostei</taxon>
        <taxon>Neoteleostei</taxon>
        <taxon>Acanthomorphata</taxon>
        <taxon>Eupercaria</taxon>
        <taxon>Perciformes</taxon>
        <taxon>Percoidei</taxon>
        <taxon>Percidae</taxon>
        <taxon>Percinae</taxon>
        <taxon>Perca</taxon>
    </lineage>
</organism>
<dbReference type="CDD" id="cd19757">
    <property type="entry name" value="Bbox1"/>
    <property type="match status" value="1"/>
</dbReference>
<feature type="region of interest" description="Disordered" evidence="2">
    <location>
        <begin position="1"/>
        <end position="31"/>
    </location>
</feature>
<name>A0A6A5DYV7_PERFL</name>
<dbReference type="InterPro" id="IPR040521">
    <property type="entry name" value="KDZ"/>
</dbReference>
<dbReference type="InterPro" id="IPR040564">
    <property type="entry name" value="CxC3-like"/>
</dbReference>
<feature type="coiled-coil region" evidence="1">
    <location>
        <begin position="598"/>
        <end position="625"/>
    </location>
</feature>
<accession>A0A6A5DYV7</accession>
<dbReference type="Pfam" id="PF18804">
    <property type="entry name" value="CxC3"/>
    <property type="match status" value="1"/>
</dbReference>
<dbReference type="Proteomes" id="UP000465112">
    <property type="component" value="Chromosome 13"/>
</dbReference>
<dbReference type="EMBL" id="VHII01000013">
    <property type="protein sequence ID" value="KAF1381187.1"/>
    <property type="molecule type" value="Genomic_DNA"/>
</dbReference>
<evidence type="ECO:0000256" key="2">
    <source>
        <dbReference type="SAM" id="MobiDB-lite"/>
    </source>
</evidence>